<dbReference type="EMBL" id="OA882878">
    <property type="protein sequence ID" value="CAD7277241.1"/>
    <property type="molecule type" value="Genomic_DNA"/>
</dbReference>
<dbReference type="InterPro" id="IPR004165">
    <property type="entry name" value="CoA_trans_fam_I"/>
</dbReference>
<protein>
    <recommendedName>
        <fullName evidence="8">Succinyl-CoA:3-ketoacid-coenzyme A transferase</fullName>
        <ecNumber evidence="8">2.8.3.5</ecNumber>
    </recommendedName>
</protein>
<dbReference type="OrthoDB" id="1933379at2759"/>
<keyword evidence="4 8" id="KW-0808">Transferase</keyword>
<dbReference type="InterPro" id="IPR004164">
    <property type="entry name" value="CoA_transf_AS"/>
</dbReference>
<dbReference type="FunFam" id="3.40.1080.10:FF:000001">
    <property type="entry name" value="Succinyl-coa:3-ketoacid-coenzyme a transferase subunit b"/>
    <property type="match status" value="1"/>
</dbReference>
<dbReference type="Pfam" id="PF01144">
    <property type="entry name" value="CoA_trans"/>
    <property type="match status" value="2"/>
</dbReference>
<dbReference type="SUPFAM" id="SSF100950">
    <property type="entry name" value="NagB/RpiA/CoA transferase-like"/>
    <property type="match status" value="2"/>
</dbReference>
<comment type="pathway">
    <text evidence="2 8">Ketone metabolism; succinyl-CoA degradation; acetoacetyl-CoA from succinyl-CoA: step 1/1.</text>
</comment>
<dbReference type="PANTHER" id="PTHR13707">
    <property type="entry name" value="KETOACID-COENZYME A TRANSFERASE"/>
    <property type="match status" value="1"/>
</dbReference>
<evidence type="ECO:0000256" key="8">
    <source>
        <dbReference type="PIRNR" id="PIRNR000858"/>
    </source>
</evidence>
<keyword evidence="11" id="KW-1185">Reference proteome</keyword>
<evidence type="ECO:0000256" key="4">
    <source>
        <dbReference type="ARBA" id="ARBA00022679"/>
    </source>
</evidence>
<dbReference type="InterPro" id="IPR004163">
    <property type="entry name" value="CoA_transf_BS"/>
</dbReference>
<dbReference type="PROSITE" id="PS01274">
    <property type="entry name" value="COA_TRANSF_2"/>
    <property type="match status" value="1"/>
</dbReference>
<evidence type="ECO:0000256" key="2">
    <source>
        <dbReference type="ARBA" id="ARBA00004753"/>
    </source>
</evidence>
<keyword evidence="6 8" id="KW-0496">Mitochondrion</keyword>
<dbReference type="UniPathway" id="UPA00929">
    <property type="reaction ID" value="UER00894"/>
</dbReference>
<dbReference type="InterPro" id="IPR012792">
    <property type="entry name" value="3-oxoacid_CoA-transf_A"/>
</dbReference>
<name>A0A7R9BKY5_9CRUS</name>
<evidence type="ECO:0000313" key="10">
    <source>
        <dbReference type="EMBL" id="CAD7277241.1"/>
    </source>
</evidence>
<sequence>MSTVGLSRFFRAGKSLRTDSWLSRILVSGSCHFSTSNRQCAQIFDDPVKAVQDIRDGSKILVGGFGLCGIPENLIGALLQTKVKDLVAVSNNAGVDNFGLGLLLKQKQIKRMIASYVGENAEFERQYLSGELEVELTPQGTLAERIRAGGAGIPAFFTPTAYGTLVHEGGAPIKYAAGGAAVEISSESREDRQFNGRNYVMETGITGDFALVKAYKADKAGNLIFRKTARNFNAPMCRAAKITIAEVEEIVEVGELDPEFVHIPSVYVQRIIKGANYEKRIERKTIRKESGGLSLAKATPAAQMRERIIRRAALEFKDGMYANLGIGMPMLASNFIPKNMTVHLQSENGVLGLGPFPTEDEVDPDLINAGKETVTIVPGASYFGSDESFAMIRGGHIDLTILGAMQVSQYGDLANWMIPGKLVKGMGGAMDLVAAPGTKVVIAMEHAAKGGEHKILPACTLPLTGQRCVDMIITEKCVFNINKEEGLILSEIAEGVTIEDIVSSTGCEFKVAEPLTPMGQI</sequence>
<organism evidence="10">
    <name type="scientific">Notodromas monacha</name>
    <dbReference type="NCBI Taxonomy" id="399045"/>
    <lineage>
        <taxon>Eukaryota</taxon>
        <taxon>Metazoa</taxon>
        <taxon>Ecdysozoa</taxon>
        <taxon>Arthropoda</taxon>
        <taxon>Crustacea</taxon>
        <taxon>Oligostraca</taxon>
        <taxon>Ostracoda</taxon>
        <taxon>Podocopa</taxon>
        <taxon>Podocopida</taxon>
        <taxon>Cypridocopina</taxon>
        <taxon>Cypridoidea</taxon>
        <taxon>Cyprididae</taxon>
        <taxon>Notodromas</taxon>
    </lineage>
</organism>
<dbReference type="InterPro" id="IPR012791">
    <property type="entry name" value="3-oxoacid_CoA-transf_B"/>
</dbReference>
<dbReference type="EMBL" id="CAJPEX010000841">
    <property type="protein sequence ID" value="CAG0917393.1"/>
    <property type="molecule type" value="Genomic_DNA"/>
</dbReference>
<evidence type="ECO:0000313" key="11">
    <source>
        <dbReference type="Proteomes" id="UP000678499"/>
    </source>
</evidence>
<reference evidence="10" key="1">
    <citation type="submission" date="2020-11" db="EMBL/GenBank/DDBJ databases">
        <authorList>
            <person name="Tran Van P."/>
        </authorList>
    </citation>
    <scope>NUCLEOTIDE SEQUENCE</scope>
</reference>
<dbReference type="Gene3D" id="3.40.1080.10">
    <property type="entry name" value="Glutaconate Coenzyme A-transferase"/>
    <property type="match status" value="2"/>
</dbReference>
<dbReference type="EC" id="2.8.3.5" evidence="8"/>
<evidence type="ECO:0000256" key="5">
    <source>
        <dbReference type="ARBA" id="ARBA00022946"/>
    </source>
</evidence>
<evidence type="ECO:0000256" key="3">
    <source>
        <dbReference type="ARBA" id="ARBA00007154"/>
    </source>
</evidence>
<dbReference type="InterPro" id="IPR037171">
    <property type="entry name" value="NagB/RpiA_transferase-like"/>
</dbReference>
<dbReference type="Proteomes" id="UP000678499">
    <property type="component" value="Unassembled WGS sequence"/>
</dbReference>
<dbReference type="AlphaFoldDB" id="A0A7R9BKY5"/>
<evidence type="ECO:0000256" key="9">
    <source>
        <dbReference type="PIRSR" id="PIRSR000858-1"/>
    </source>
</evidence>
<proteinExistence type="inferred from homology"/>
<dbReference type="GO" id="GO:0008260">
    <property type="term" value="F:succinyl-CoA:3-oxo-acid CoA-transferase activity"/>
    <property type="evidence" value="ECO:0007669"/>
    <property type="project" value="UniProtKB-EC"/>
</dbReference>
<comment type="similarity">
    <text evidence="3 8">Belongs to the 3-oxoacid CoA-transferase family.</text>
</comment>
<comment type="subcellular location">
    <subcellularLocation>
        <location evidence="1">Mitochondrion</location>
    </subcellularLocation>
</comment>
<keyword evidence="5" id="KW-0809">Transit peptide</keyword>
<accession>A0A7R9BKY5</accession>
<dbReference type="PANTHER" id="PTHR13707:SF23">
    <property type="entry name" value="SUCCINYL-COA:3-KETOACID-COENZYME A TRANSFERASE"/>
    <property type="match status" value="1"/>
</dbReference>
<evidence type="ECO:0000256" key="1">
    <source>
        <dbReference type="ARBA" id="ARBA00004173"/>
    </source>
</evidence>
<evidence type="ECO:0000256" key="7">
    <source>
        <dbReference type="ARBA" id="ARBA00054372"/>
    </source>
</evidence>
<dbReference type="PIRSF" id="PIRSF000858">
    <property type="entry name" value="SCOT-t"/>
    <property type="match status" value="1"/>
</dbReference>
<dbReference type="GO" id="GO:0046952">
    <property type="term" value="P:ketone body catabolic process"/>
    <property type="evidence" value="ECO:0007669"/>
    <property type="project" value="InterPro"/>
</dbReference>
<evidence type="ECO:0000256" key="6">
    <source>
        <dbReference type="ARBA" id="ARBA00023128"/>
    </source>
</evidence>
<comment type="function">
    <text evidence="7 8">Key enzyme for ketone body catabolism. Transfers the CoA moiety from succinate to acetoacetate. Formation of the enzyme-CoA intermediate proceeds via an unstable anhydride species formed between the carboxylate groups of the enzyme and substrate.</text>
</comment>
<dbReference type="InterPro" id="IPR014388">
    <property type="entry name" value="3-oxoacid_CoA-transferase"/>
</dbReference>
<feature type="active site" description="5-glutamyl coenzyme A thioester intermediate" evidence="9">
    <location>
        <position position="347"/>
    </location>
</feature>
<dbReference type="NCBIfam" id="TIGR02428">
    <property type="entry name" value="pcaJ_scoB_fam"/>
    <property type="match status" value="1"/>
</dbReference>
<comment type="catalytic activity">
    <reaction evidence="8">
        <text>a 3-oxo acid + succinyl-CoA = a 3-oxoacyl-CoA + succinate</text>
        <dbReference type="Rhea" id="RHEA:24564"/>
        <dbReference type="ChEBI" id="CHEBI:30031"/>
        <dbReference type="ChEBI" id="CHEBI:35973"/>
        <dbReference type="ChEBI" id="CHEBI:57292"/>
        <dbReference type="ChEBI" id="CHEBI:90726"/>
        <dbReference type="EC" id="2.8.3.5"/>
    </reaction>
</comment>
<dbReference type="SMART" id="SM00882">
    <property type="entry name" value="CoA_trans"/>
    <property type="match status" value="2"/>
</dbReference>
<gene>
    <name evidence="10" type="ORF">NMOB1V02_LOCUS4976</name>
</gene>
<dbReference type="FunFam" id="3.40.1080.10:FF:000002">
    <property type="entry name" value="Succinyl-CoA:3-ketoacid-coenzyme A transferase, mitochondrial"/>
    <property type="match status" value="1"/>
</dbReference>
<dbReference type="NCBIfam" id="TIGR02429">
    <property type="entry name" value="pcaI_scoA_fam"/>
    <property type="match status" value="1"/>
</dbReference>
<dbReference type="PROSITE" id="PS01273">
    <property type="entry name" value="COA_TRANSF_1"/>
    <property type="match status" value="1"/>
</dbReference>
<dbReference type="GO" id="GO:0005739">
    <property type="term" value="C:mitochondrion"/>
    <property type="evidence" value="ECO:0007669"/>
    <property type="project" value="UniProtKB-SubCell"/>
</dbReference>